<name>A0A841GS28_9BACT</name>
<keyword evidence="2" id="KW-1185">Reference proteome</keyword>
<comment type="caution">
    <text evidence="1">The sequence shown here is derived from an EMBL/GenBank/DDBJ whole genome shotgun (WGS) entry which is preliminary data.</text>
</comment>
<sequence>MELPVNDDLRGICREILDEGKTDEEWNEMAASDWFQTDSVHGGYEGVEDGFTFSYYSPQGEELWFQLTLAAVAEVAAGTRTSVEARPAG</sequence>
<evidence type="ECO:0000313" key="2">
    <source>
        <dbReference type="Proteomes" id="UP000582837"/>
    </source>
</evidence>
<dbReference type="Proteomes" id="UP000582837">
    <property type="component" value="Unassembled WGS sequence"/>
</dbReference>
<dbReference type="RefSeq" id="WP_170039703.1">
    <property type="nucleotide sequence ID" value="NZ_JABDTL010000002.1"/>
</dbReference>
<dbReference type="EMBL" id="JACHIA010000003">
    <property type="protein sequence ID" value="MBB6070010.1"/>
    <property type="molecule type" value="Genomic_DNA"/>
</dbReference>
<reference evidence="1 2" key="1">
    <citation type="submission" date="2020-08" db="EMBL/GenBank/DDBJ databases">
        <title>Genomic Encyclopedia of Type Strains, Phase IV (KMG-IV): sequencing the most valuable type-strain genomes for metagenomic binning, comparative biology and taxonomic classification.</title>
        <authorList>
            <person name="Goeker M."/>
        </authorList>
    </citation>
    <scope>NUCLEOTIDE SEQUENCE [LARGE SCALE GENOMIC DNA]</scope>
    <source>
        <strain evidence="1 2">DSM 29007</strain>
    </source>
</reference>
<organism evidence="1 2">
    <name type="scientific">Longimicrobium terrae</name>
    <dbReference type="NCBI Taxonomy" id="1639882"/>
    <lineage>
        <taxon>Bacteria</taxon>
        <taxon>Pseudomonadati</taxon>
        <taxon>Gemmatimonadota</taxon>
        <taxon>Longimicrobiia</taxon>
        <taxon>Longimicrobiales</taxon>
        <taxon>Longimicrobiaceae</taxon>
        <taxon>Longimicrobium</taxon>
    </lineage>
</organism>
<accession>A0A841GS28</accession>
<protein>
    <submittedName>
        <fullName evidence="1">Uncharacterized protein</fullName>
    </submittedName>
</protein>
<proteinExistence type="predicted"/>
<dbReference type="AlphaFoldDB" id="A0A841GS28"/>
<gene>
    <name evidence="1" type="ORF">HNQ61_001627</name>
</gene>
<evidence type="ECO:0000313" key="1">
    <source>
        <dbReference type="EMBL" id="MBB6070010.1"/>
    </source>
</evidence>